<reference evidence="2" key="1">
    <citation type="submission" date="2013-12" db="EMBL/GenBank/DDBJ databases">
        <authorList>
            <person name="Aslett M."/>
        </authorList>
    </citation>
    <scope>NUCLEOTIDE SEQUENCE [LARGE SCALE GENOMIC DNA]</scope>
    <source>
        <strain evidence="2">Lindley</strain>
    </source>
</reference>
<sequence>MLGMDLLPSMKQENVTLFVVRNCSCTMDAWFIRPTDPWRYPKEPKQLTAGSNNCPIKEIDQTFSIDLTGVDLPIKIAIKAITDDKLENITVELLQSNGDKMDKDGNVLMKIMIGTTDNLTVFLPGTAPNVIENFRLPRKSHILRLEIYLYEYCYGLALNGTETGGLFWPKDWWNRKKVKSIKLNGQMLLLEDPRVVNLTDNEFKNISLPPVELSLPINLTGVGLPIKIVIKAITDDKLENITVELLQSNGDGSDCRRRSSTAQRKPPYALGN</sequence>
<keyword evidence="2" id="KW-1185">Reference proteome</keyword>
<proteinExistence type="predicted"/>
<accession>A0A183BXG9</accession>
<feature type="region of interest" description="Disordered" evidence="1">
    <location>
        <begin position="250"/>
        <end position="272"/>
    </location>
</feature>
<dbReference type="WBParaSite" id="GPLIN_000530800">
    <property type="protein sequence ID" value="GPLIN_000530800"/>
    <property type="gene ID" value="GPLIN_000530800"/>
</dbReference>
<organism evidence="2 3">
    <name type="scientific">Globodera pallida</name>
    <name type="common">Potato cyst nematode worm</name>
    <name type="synonym">Heterodera pallida</name>
    <dbReference type="NCBI Taxonomy" id="36090"/>
    <lineage>
        <taxon>Eukaryota</taxon>
        <taxon>Metazoa</taxon>
        <taxon>Ecdysozoa</taxon>
        <taxon>Nematoda</taxon>
        <taxon>Chromadorea</taxon>
        <taxon>Rhabditida</taxon>
        <taxon>Tylenchina</taxon>
        <taxon>Tylenchomorpha</taxon>
        <taxon>Tylenchoidea</taxon>
        <taxon>Heteroderidae</taxon>
        <taxon>Heteroderinae</taxon>
        <taxon>Globodera</taxon>
    </lineage>
</organism>
<evidence type="ECO:0000313" key="3">
    <source>
        <dbReference type="WBParaSite" id="GPLIN_000530800"/>
    </source>
</evidence>
<reference evidence="3" key="3">
    <citation type="submission" date="2016-06" db="UniProtKB">
        <authorList>
            <consortium name="WormBaseParasite"/>
        </authorList>
    </citation>
    <scope>IDENTIFICATION</scope>
</reference>
<evidence type="ECO:0000256" key="1">
    <source>
        <dbReference type="SAM" id="MobiDB-lite"/>
    </source>
</evidence>
<name>A0A183BXG9_GLOPA</name>
<dbReference type="Proteomes" id="UP000050741">
    <property type="component" value="Unassembled WGS sequence"/>
</dbReference>
<protein>
    <submittedName>
        <fullName evidence="3">Integrin_alpha2 domain-containing protein</fullName>
    </submittedName>
</protein>
<reference evidence="2" key="2">
    <citation type="submission" date="2014-05" db="EMBL/GenBank/DDBJ databases">
        <title>The genome and life-stage specific transcriptomes of Globodera pallida elucidate key aspects of plant parasitism by a cyst nematode.</title>
        <authorList>
            <person name="Cotton J.A."/>
            <person name="Lilley C.J."/>
            <person name="Jones L.M."/>
            <person name="Kikuchi T."/>
            <person name="Reid A.J."/>
            <person name="Thorpe P."/>
            <person name="Tsai I.J."/>
            <person name="Beasley H."/>
            <person name="Blok V."/>
            <person name="Cock P.J.A."/>
            <person name="Van den Akker S.E."/>
            <person name="Holroyd N."/>
            <person name="Hunt M."/>
            <person name="Mantelin S."/>
            <person name="Naghra H."/>
            <person name="Pain A."/>
            <person name="Palomares-Rius J.E."/>
            <person name="Zarowiecki M."/>
            <person name="Berriman M."/>
            <person name="Jones J.T."/>
            <person name="Urwin P.E."/>
        </authorList>
    </citation>
    <scope>NUCLEOTIDE SEQUENCE [LARGE SCALE GENOMIC DNA]</scope>
    <source>
        <strain evidence="2">Lindley</strain>
    </source>
</reference>
<evidence type="ECO:0000313" key="2">
    <source>
        <dbReference type="Proteomes" id="UP000050741"/>
    </source>
</evidence>
<dbReference type="AlphaFoldDB" id="A0A183BXG9"/>